<accession>A0ABV7QZR6</accession>
<gene>
    <name evidence="7" type="ORF">ACFOMH_03920</name>
</gene>
<dbReference type="PANTHER" id="PTHR22807:SF53">
    <property type="entry name" value="RIBOSOMAL RNA SMALL SUBUNIT METHYLTRANSFERASE B-RELATED"/>
    <property type="match status" value="1"/>
</dbReference>
<feature type="binding site" evidence="5">
    <location>
        <position position="284"/>
    </location>
    <ligand>
        <name>S-adenosyl-L-methionine</name>
        <dbReference type="ChEBI" id="CHEBI:59789"/>
    </ligand>
</feature>
<evidence type="ECO:0000256" key="5">
    <source>
        <dbReference type="PROSITE-ProRule" id="PRU01023"/>
    </source>
</evidence>
<feature type="binding site" evidence="5">
    <location>
        <position position="246"/>
    </location>
    <ligand>
        <name>S-adenosyl-L-methionine</name>
        <dbReference type="ChEBI" id="CHEBI:59789"/>
    </ligand>
</feature>
<evidence type="ECO:0000256" key="3">
    <source>
        <dbReference type="ARBA" id="ARBA00022691"/>
    </source>
</evidence>
<evidence type="ECO:0000313" key="8">
    <source>
        <dbReference type="Proteomes" id="UP001595721"/>
    </source>
</evidence>
<proteinExistence type="inferred from homology"/>
<sequence>MTPAARISAAITILDSILAGTAAEAALLRWSRASRFAGSGDRAAIRDLVFDSLRRLYSRANLGGGLTGRGLMLGMCRDTGQDPASLFTGLHHAPAALSTEELAAGAISAPVGRRDLPEWIWPQWQASLGDAAETVALAMRERAPVWLRVNHLRAEPAEALQALARDGIDAQPHPALGSALCVQAGARRIATSTAYRDGLVELQDLSPQWACEMLPDRGSLLDYCAGGGGKALALAARGLGPITVHDADAKRMVDLPARAARAGARIDLVPPGRVLGSFDLVVADVPCSGSGTWRRTPDAKWRLMPDDLSDVTALQARILQEAARHVAPGGMLAYMTCSLLRCENQEQIAKFLKDSPDFTLIDEELFTPLTASDGFYLGQLRRR</sequence>
<evidence type="ECO:0000313" key="7">
    <source>
        <dbReference type="EMBL" id="MFC3527310.1"/>
    </source>
</evidence>
<dbReference type="InterPro" id="IPR001678">
    <property type="entry name" value="MeTrfase_RsmB-F_NOP2_dom"/>
</dbReference>
<dbReference type="GO" id="GO:0008168">
    <property type="term" value="F:methyltransferase activity"/>
    <property type="evidence" value="ECO:0007669"/>
    <property type="project" value="UniProtKB-KW"/>
</dbReference>
<comment type="caution">
    <text evidence="7">The sequence shown here is derived from an EMBL/GenBank/DDBJ whole genome shotgun (WGS) entry which is preliminary data.</text>
</comment>
<keyword evidence="1 5" id="KW-0489">Methyltransferase</keyword>
<feature type="active site" description="Nucleophile" evidence="5">
    <location>
        <position position="337"/>
    </location>
</feature>
<dbReference type="Pfam" id="PF22458">
    <property type="entry name" value="RsmF-B_ferredox"/>
    <property type="match status" value="1"/>
</dbReference>
<reference evidence="8" key="1">
    <citation type="journal article" date="2019" name="Int. J. Syst. Evol. Microbiol.">
        <title>The Global Catalogue of Microorganisms (GCM) 10K type strain sequencing project: providing services to taxonomists for standard genome sequencing and annotation.</title>
        <authorList>
            <consortium name="The Broad Institute Genomics Platform"/>
            <consortium name="The Broad Institute Genome Sequencing Center for Infectious Disease"/>
            <person name="Wu L."/>
            <person name="Ma J."/>
        </authorList>
    </citation>
    <scope>NUCLEOTIDE SEQUENCE [LARGE SCALE GENOMIC DNA]</scope>
    <source>
        <strain evidence="8">KCTC 42899</strain>
    </source>
</reference>
<dbReference type="EC" id="2.1.1.-" evidence="7"/>
<name>A0ABV7QZR6_9RHOB</name>
<dbReference type="Gene3D" id="3.40.50.150">
    <property type="entry name" value="Vaccinia Virus protein VP39"/>
    <property type="match status" value="1"/>
</dbReference>
<keyword evidence="4 5" id="KW-0694">RNA-binding</keyword>
<dbReference type="Pfam" id="PF01189">
    <property type="entry name" value="Methyltr_RsmB-F"/>
    <property type="match status" value="1"/>
</dbReference>
<protein>
    <submittedName>
        <fullName evidence="7">RsmB/NOP family class I SAM-dependent RNA methyltransferase</fullName>
        <ecNumber evidence="7">2.1.1.-</ecNumber>
    </submittedName>
</protein>
<dbReference type="Proteomes" id="UP001595721">
    <property type="component" value="Unassembled WGS sequence"/>
</dbReference>
<evidence type="ECO:0000256" key="2">
    <source>
        <dbReference type="ARBA" id="ARBA00022679"/>
    </source>
</evidence>
<evidence type="ECO:0000259" key="6">
    <source>
        <dbReference type="PROSITE" id="PS51686"/>
    </source>
</evidence>
<dbReference type="InterPro" id="IPR023267">
    <property type="entry name" value="RCMT"/>
</dbReference>
<evidence type="ECO:0000256" key="4">
    <source>
        <dbReference type="ARBA" id="ARBA00022884"/>
    </source>
</evidence>
<dbReference type="EMBL" id="JBHRXJ010000002">
    <property type="protein sequence ID" value="MFC3527310.1"/>
    <property type="molecule type" value="Genomic_DNA"/>
</dbReference>
<keyword evidence="8" id="KW-1185">Reference proteome</keyword>
<evidence type="ECO:0000256" key="1">
    <source>
        <dbReference type="ARBA" id="ARBA00022603"/>
    </source>
</evidence>
<organism evidence="7 8">
    <name type="scientific">Paracoccus mangrovi</name>
    <dbReference type="NCBI Taxonomy" id="1715645"/>
    <lineage>
        <taxon>Bacteria</taxon>
        <taxon>Pseudomonadati</taxon>
        <taxon>Pseudomonadota</taxon>
        <taxon>Alphaproteobacteria</taxon>
        <taxon>Rhodobacterales</taxon>
        <taxon>Paracoccaceae</taxon>
        <taxon>Paracoccus</taxon>
    </lineage>
</organism>
<keyword evidence="2 5" id="KW-0808">Transferase</keyword>
<dbReference type="InterPro" id="IPR029063">
    <property type="entry name" value="SAM-dependent_MTases_sf"/>
</dbReference>
<dbReference type="PRINTS" id="PR02008">
    <property type="entry name" value="RCMTFAMILY"/>
</dbReference>
<keyword evidence="3 5" id="KW-0949">S-adenosyl-L-methionine</keyword>
<dbReference type="InterPro" id="IPR054728">
    <property type="entry name" value="RsmB-like_ferredoxin"/>
</dbReference>
<dbReference type="InterPro" id="IPR049560">
    <property type="entry name" value="MeTrfase_RsmB-F_NOP2_cat"/>
</dbReference>
<dbReference type="PROSITE" id="PS51686">
    <property type="entry name" value="SAM_MT_RSMB_NOP"/>
    <property type="match status" value="1"/>
</dbReference>
<dbReference type="RefSeq" id="WP_377742739.1">
    <property type="nucleotide sequence ID" value="NZ_JBHRXJ010000002.1"/>
</dbReference>
<comment type="caution">
    <text evidence="5">Lacks conserved residue(s) required for the propagation of feature annotation.</text>
</comment>
<dbReference type="GO" id="GO:0032259">
    <property type="term" value="P:methylation"/>
    <property type="evidence" value="ECO:0007669"/>
    <property type="project" value="UniProtKB-KW"/>
</dbReference>
<feature type="domain" description="SAM-dependent MTase RsmB/NOP-type" evidence="6">
    <location>
        <begin position="135"/>
        <end position="383"/>
    </location>
</feature>
<dbReference type="SUPFAM" id="SSF53335">
    <property type="entry name" value="S-adenosyl-L-methionine-dependent methyltransferases"/>
    <property type="match status" value="1"/>
</dbReference>
<dbReference type="PANTHER" id="PTHR22807">
    <property type="entry name" value="NOP2 YEAST -RELATED NOL1/NOP2/FMU SUN DOMAIN-CONTAINING"/>
    <property type="match status" value="1"/>
</dbReference>
<comment type="similarity">
    <text evidence="5">Belongs to the class I-like SAM-binding methyltransferase superfamily. RsmB/NOP family.</text>
</comment>